<feature type="chain" id="PRO_5035263472" evidence="11">
    <location>
        <begin position="26"/>
        <end position="383"/>
    </location>
</feature>
<protein>
    <submittedName>
        <fullName evidence="14">Peroxidasin homolog</fullName>
    </submittedName>
</protein>
<keyword evidence="4" id="KW-0677">Repeat</keyword>
<dbReference type="AlphaFoldDB" id="A0A8J1LAV5"/>
<evidence type="ECO:0000313" key="13">
    <source>
        <dbReference type="Proteomes" id="UP000186698"/>
    </source>
</evidence>
<dbReference type="PANTHER" id="PTHR13817:SF164">
    <property type="entry name" value="ZORMIN, ISOFORM J"/>
    <property type="match status" value="1"/>
</dbReference>
<evidence type="ECO:0000256" key="11">
    <source>
        <dbReference type="SAM" id="SignalP"/>
    </source>
</evidence>
<evidence type="ECO:0000256" key="9">
    <source>
        <dbReference type="ARBA" id="ARBA00023319"/>
    </source>
</evidence>
<dbReference type="Proteomes" id="UP000186698">
    <property type="component" value="Chromosome 7L"/>
</dbReference>
<evidence type="ECO:0000256" key="3">
    <source>
        <dbReference type="ARBA" id="ARBA00022729"/>
    </source>
</evidence>
<evidence type="ECO:0000256" key="2">
    <source>
        <dbReference type="ARBA" id="ARBA00022692"/>
    </source>
</evidence>
<reference evidence="14" key="1">
    <citation type="submission" date="2025-08" db="UniProtKB">
        <authorList>
            <consortium name="RefSeq"/>
        </authorList>
    </citation>
    <scope>IDENTIFICATION</scope>
    <source>
        <strain evidence="14">J_2021</strain>
        <tissue evidence="14">Erythrocytes</tissue>
    </source>
</reference>
<evidence type="ECO:0000256" key="5">
    <source>
        <dbReference type="ARBA" id="ARBA00022989"/>
    </source>
</evidence>
<evidence type="ECO:0000259" key="12">
    <source>
        <dbReference type="PROSITE" id="PS50835"/>
    </source>
</evidence>
<keyword evidence="5 10" id="KW-1133">Transmembrane helix</keyword>
<dbReference type="PROSITE" id="PS50835">
    <property type="entry name" value="IG_LIKE"/>
    <property type="match status" value="2"/>
</dbReference>
<dbReference type="Gene3D" id="2.60.40.10">
    <property type="entry name" value="Immunoglobulins"/>
    <property type="match status" value="2"/>
</dbReference>
<keyword evidence="8" id="KW-0325">Glycoprotein</keyword>
<dbReference type="InterPro" id="IPR050964">
    <property type="entry name" value="Striated_Muscle_Regulatory"/>
</dbReference>
<evidence type="ECO:0000313" key="14">
    <source>
        <dbReference type="RefSeq" id="XP_041425775.1"/>
    </source>
</evidence>
<dbReference type="GO" id="GO:0007155">
    <property type="term" value="P:cell adhesion"/>
    <property type="evidence" value="ECO:0007669"/>
    <property type="project" value="InterPro"/>
</dbReference>
<keyword evidence="7" id="KW-1015">Disulfide bond</keyword>
<evidence type="ECO:0000256" key="1">
    <source>
        <dbReference type="ARBA" id="ARBA00004167"/>
    </source>
</evidence>
<dbReference type="FunFam" id="2.60.40.10:FF:000032">
    <property type="entry name" value="palladin isoform X1"/>
    <property type="match status" value="2"/>
</dbReference>
<keyword evidence="9" id="KW-0393">Immunoglobulin domain</keyword>
<dbReference type="GeneID" id="121395682"/>
<dbReference type="Pfam" id="PF13927">
    <property type="entry name" value="Ig_3"/>
    <property type="match status" value="1"/>
</dbReference>
<sequence length="383" mass="42730">MLKMEPQRCFTSISLLILLAALVHCSTQNKLQIIPRREQMYLGETQTFLCKAGSEGSMKWLDDKNEEIENEDGRYETKKIDENTVSIAVTADSRQQKVIKCHMEYESGETEKTQLTLKIIERPQFVGDLEKQKTFSAGNSVQLPCQAKGIPLPKISWIRNGEKVSSSQGHISVSTNGSLHINNIQLADAGVYTCRAWIEERTEEVFKHVSVIVNAPPTAWFQDSALNVNSKSVANLTCFVTGHPQPKVTWTRGSDPVTHDGEKYVLSANGQELSILQLDKSDEGEYTCSALNTFGHSSSTLILKVIEAQTVSKGVVIGVVLLIILVLLLIIDLTCYRTKRRGFLMFLSGKVLRNQIPRVKLEENEKKASADKSYVVKISRVEA</sequence>
<dbReference type="InterPro" id="IPR003599">
    <property type="entry name" value="Ig_sub"/>
</dbReference>
<dbReference type="Pfam" id="PF07679">
    <property type="entry name" value="I-set"/>
    <property type="match status" value="1"/>
</dbReference>
<dbReference type="PRINTS" id="PR01838">
    <property type="entry name" value="NCAMFAMILY"/>
</dbReference>
<dbReference type="InterPro" id="IPR013098">
    <property type="entry name" value="Ig_I-set"/>
</dbReference>
<evidence type="ECO:0000256" key="7">
    <source>
        <dbReference type="ARBA" id="ARBA00023157"/>
    </source>
</evidence>
<dbReference type="InterPro" id="IPR036179">
    <property type="entry name" value="Ig-like_dom_sf"/>
</dbReference>
<feature type="domain" description="Ig-like" evidence="12">
    <location>
        <begin position="216"/>
        <end position="304"/>
    </location>
</feature>
<accession>A0A8J1LAV5</accession>
<evidence type="ECO:0000256" key="4">
    <source>
        <dbReference type="ARBA" id="ARBA00022737"/>
    </source>
</evidence>
<dbReference type="InterPro" id="IPR013783">
    <property type="entry name" value="Ig-like_fold"/>
</dbReference>
<name>A0A8J1LAV5_XENLA</name>
<feature type="transmembrane region" description="Helical" evidence="10">
    <location>
        <begin position="314"/>
        <end position="336"/>
    </location>
</feature>
<dbReference type="InterPro" id="IPR007110">
    <property type="entry name" value="Ig-like_dom"/>
</dbReference>
<dbReference type="GO" id="GO:0005886">
    <property type="term" value="C:plasma membrane"/>
    <property type="evidence" value="ECO:0007669"/>
    <property type="project" value="UniProtKB-ARBA"/>
</dbReference>
<keyword evidence="6 10" id="KW-0472">Membrane</keyword>
<dbReference type="SUPFAM" id="SSF48726">
    <property type="entry name" value="Immunoglobulin"/>
    <property type="match status" value="2"/>
</dbReference>
<feature type="signal peptide" evidence="11">
    <location>
        <begin position="1"/>
        <end position="25"/>
    </location>
</feature>
<dbReference type="OrthoDB" id="6106100at2759"/>
<dbReference type="RefSeq" id="XP_041425775.1">
    <property type="nucleotide sequence ID" value="XM_041569841.1"/>
</dbReference>
<feature type="domain" description="Ig-like" evidence="12">
    <location>
        <begin position="123"/>
        <end position="210"/>
    </location>
</feature>
<evidence type="ECO:0000256" key="6">
    <source>
        <dbReference type="ARBA" id="ARBA00023136"/>
    </source>
</evidence>
<dbReference type="SMART" id="SM00409">
    <property type="entry name" value="IG"/>
    <property type="match status" value="3"/>
</dbReference>
<keyword evidence="3 11" id="KW-0732">Signal</keyword>
<evidence type="ECO:0000256" key="8">
    <source>
        <dbReference type="ARBA" id="ARBA00023180"/>
    </source>
</evidence>
<gene>
    <name evidence="14" type="primary">LOC121395682</name>
</gene>
<dbReference type="PANTHER" id="PTHR13817">
    <property type="entry name" value="TITIN"/>
    <property type="match status" value="1"/>
</dbReference>
<dbReference type="KEGG" id="xla:121395682"/>
<organism evidence="13 14">
    <name type="scientific">Xenopus laevis</name>
    <name type="common">African clawed frog</name>
    <dbReference type="NCBI Taxonomy" id="8355"/>
    <lineage>
        <taxon>Eukaryota</taxon>
        <taxon>Metazoa</taxon>
        <taxon>Chordata</taxon>
        <taxon>Craniata</taxon>
        <taxon>Vertebrata</taxon>
        <taxon>Euteleostomi</taxon>
        <taxon>Amphibia</taxon>
        <taxon>Batrachia</taxon>
        <taxon>Anura</taxon>
        <taxon>Pipoidea</taxon>
        <taxon>Pipidae</taxon>
        <taxon>Xenopodinae</taxon>
        <taxon>Xenopus</taxon>
        <taxon>Xenopus</taxon>
    </lineage>
</organism>
<keyword evidence="13" id="KW-1185">Reference proteome</keyword>
<evidence type="ECO:0000256" key="10">
    <source>
        <dbReference type="SAM" id="Phobius"/>
    </source>
</evidence>
<dbReference type="InterPro" id="IPR009138">
    <property type="entry name" value="Neural_cell_adh"/>
</dbReference>
<dbReference type="SMART" id="SM00408">
    <property type="entry name" value="IGc2"/>
    <property type="match status" value="2"/>
</dbReference>
<keyword evidence="2 10" id="KW-0812">Transmembrane</keyword>
<proteinExistence type="predicted"/>
<dbReference type="InterPro" id="IPR003598">
    <property type="entry name" value="Ig_sub2"/>
</dbReference>
<comment type="subcellular location">
    <subcellularLocation>
        <location evidence="1">Membrane</location>
        <topology evidence="1">Single-pass membrane protein</topology>
    </subcellularLocation>
</comment>